<dbReference type="InterPro" id="IPR020569">
    <property type="entry name" value="UPF0029_Impact_CS"/>
</dbReference>
<name>A0A7G7CQG7_9CORY</name>
<dbReference type="SUPFAM" id="SSF54211">
    <property type="entry name" value="Ribosomal protein S5 domain 2-like"/>
    <property type="match status" value="1"/>
</dbReference>
<organism evidence="4 5">
    <name type="scientific">Corynebacterium incognita</name>
    <dbReference type="NCBI Taxonomy" id="2754725"/>
    <lineage>
        <taxon>Bacteria</taxon>
        <taxon>Bacillati</taxon>
        <taxon>Actinomycetota</taxon>
        <taxon>Actinomycetes</taxon>
        <taxon>Mycobacteriales</taxon>
        <taxon>Corynebacteriaceae</taxon>
        <taxon>Corynebacterium</taxon>
    </lineage>
</organism>
<dbReference type="Gene3D" id="3.30.70.240">
    <property type="match status" value="1"/>
</dbReference>
<evidence type="ECO:0000256" key="1">
    <source>
        <dbReference type="ARBA" id="ARBA00007665"/>
    </source>
</evidence>
<dbReference type="PANTHER" id="PTHR16301">
    <property type="entry name" value="IMPACT-RELATED"/>
    <property type="match status" value="1"/>
</dbReference>
<dbReference type="RefSeq" id="WP_185176207.1">
    <property type="nucleotide sequence ID" value="NZ_CP059404.1"/>
</dbReference>
<evidence type="ECO:0000259" key="3">
    <source>
        <dbReference type="Pfam" id="PF09186"/>
    </source>
</evidence>
<dbReference type="InterPro" id="IPR023582">
    <property type="entry name" value="Impact"/>
</dbReference>
<dbReference type="InterPro" id="IPR036956">
    <property type="entry name" value="Impact_N_sf"/>
</dbReference>
<keyword evidence="5" id="KW-1185">Reference proteome</keyword>
<dbReference type="KEGG" id="cik:H0194_01920"/>
<accession>A0A7G7CQG7</accession>
<gene>
    <name evidence="4" type="ORF">H0194_01920</name>
</gene>
<comment type="similarity">
    <text evidence="1">Belongs to the IMPACT family.</text>
</comment>
<reference evidence="4 5" key="1">
    <citation type="submission" date="2020-07" db="EMBL/GenBank/DDBJ databases">
        <title>Complete genome and description of Corynebacterium incognita strain Marseille-Q3630 sp. nov.</title>
        <authorList>
            <person name="Boxberger M."/>
        </authorList>
    </citation>
    <scope>NUCLEOTIDE SEQUENCE [LARGE SCALE GENOMIC DNA]</scope>
    <source>
        <strain evidence="4 5">Marseille-Q3630</strain>
    </source>
</reference>
<dbReference type="EMBL" id="CP059404">
    <property type="protein sequence ID" value="QNE89833.1"/>
    <property type="molecule type" value="Genomic_DNA"/>
</dbReference>
<proteinExistence type="inferred from homology"/>
<dbReference type="Pfam" id="PF01205">
    <property type="entry name" value="Impact_N"/>
    <property type="match status" value="1"/>
</dbReference>
<dbReference type="Proteomes" id="UP000515743">
    <property type="component" value="Chromosome"/>
</dbReference>
<dbReference type="GO" id="GO:0006446">
    <property type="term" value="P:regulation of translational initiation"/>
    <property type="evidence" value="ECO:0007669"/>
    <property type="project" value="TreeGrafter"/>
</dbReference>
<evidence type="ECO:0000313" key="5">
    <source>
        <dbReference type="Proteomes" id="UP000515743"/>
    </source>
</evidence>
<dbReference type="PANTHER" id="PTHR16301:SF20">
    <property type="entry name" value="IMPACT FAMILY MEMBER YIGZ"/>
    <property type="match status" value="1"/>
</dbReference>
<sequence>MPDSYQLPPAGRTFMYEEEIKRSRFIALARRAHDEGQARAFIDEMRAGYPDARHHCSAYYFQVPGSNPVERSSDDGEPSGTAGKPMLDVVKGSGLSDVVVVVVRYFGGVKLGAGGLVHAYSGATSGVLDTIVPVTRSLRELYAVEVPHAEAGKVEAELRNRGVVVVDTAYAAAVTLTVAVAPGGVDKLKDTLAALTQGRVEARRAGESWIESDKLQ</sequence>
<dbReference type="InterPro" id="IPR035647">
    <property type="entry name" value="EFG_III/V"/>
</dbReference>
<feature type="domain" description="Impact N-terminal" evidence="2">
    <location>
        <begin position="21"/>
        <end position="127"/>
    </location>
</feature>
<dbReference type="AlphaFoldDB" id="A0A7G7CQG7"/>
<evidence type="ECO:0000313" key="4">
    <source>
        <dbReference type="EMBL" id="QNE89833.1"/>
    </source>
</evidence>
<dbReference type="Pfam" id="PF09186">
    <property type="entry name" value="DUF1949"/>
    <property type="match status" value="1"/>
</dbReference>
<dbReference type="InterPro" id="IPR001498">
    <property type="entry name" value="Impact_N"/>
</dbReference>
<dbReference type="GO" id="GO:0005737">
    <property type="term" value="C:cytoplasm"/>
    <property type="evidence" value="ECO:0007669"/>
    <property type="project" value="TreeGrafter"/>
</dbReference>
<dbReference type="Gene3D" id="3.30.230.30">
    <property type="entry name" value="Impact, N-terminal domain"/>
    <property type="match status" value="1"/>
</dbReference>
<dbReference type="InterPro" id="IPR015269">
    <property type="entry name" value="UPF0029_Impact_C"/>
</dbReference>
<dbReference type="PROSITE" id="PS00910">
    <property type="entry name" value="UPF0029"/>
    <property type="match status" value="1"/>
</dbReference>
<dbReference type="InterPro" id="IPR020568">
    <property type="entry name" value="Ribosomal_Su5_D2-typ_SF"/>
</dbReference>
<evidence type="ECO:0000259" key="2">
    <source>
        <dbReference type="Pfam" id="PF01205"/>
    </source>
</evidence>
<feature type="domain" description="UPF0029" evidence="3">
    <location>
        <begin position="144"/>
        <end position="199"/>
    </location>
</feature>
<dbReference type="SUPFAM" id="SSF54980">
    <property type="entry name" value="EF-G C-terminal domain-like"/>
    <property type="match status" value="1"/>
</dbReference>
<protein>
    <submittedName>
        <fullName evidence="4">YigZ family protein</fullName>
    </submittedName>
</protein>